<dbReference type="CDD" id="cd07040">
    <property type="entry name" value="HP"/>
    <property type="match status" value="1"/>
</dbReference>
<dbReference type="AlphaFoldDB" id="A0A484HJY9"/>
<name>A0A484HJY9_9BACT</name>
<evidence type="ECO:0000313" key="1">
    <source>
        <dbReference type="EMBL" id="VEN74734.1"/>
    </source>
</evidence>
<reference evidence="1" key="1">
    <citation type="submission" date="2019-01" db="EMBL/GenBank/DDBJ databases">
        <authorList>
            <consortium name="Genoscope - CEA"/>
            <person name="William W."/>
        </authorList>
    </citation>
    <scope>NUCLEOTIDE SEQUENCE</scope>
    <source>
        <strain evidence="1">CR-1</strain>
    </source>
</reference>
<dbReference type="Gene3D" id="3.40.50.1240">
    <property type="entry name" value="Phosphoglycerate mutase-like"/>
    <property type="match status" value="1"/>
</dbReference>
<sequence>MYMINRLENMEISGRGALLLIRHAERPPIPEGSFGIDLPITPKGGEESFFLGKKLGEKLRHVRSSPVRRCMETASKIVSGSRQELSVTPDAMLGRPGAFICDESVSGKNWDTFGHKGVRQRLFYEDEPMEGFYPPGQAALNFLKHMALHLPPKGFITLFVTHDIIIAAAAVRLLNLESHDKIWPDFLSGLKLRVCGQKTAVEYYRH</sequence>
<dbReference type="EMBL" id="CAACVI010000045">
    <property type="protein sequence ID" value="VEN74734.1"/>
    <property type="molecule type" value="Genomic_DNA"/>
</dbReference>
<dbReference type="Pfam" id="PF00300">
    <property type="entry name" value="His_Phos_1"/>
    <property type="match status" value="1"/>
</dbReference>
<dbReference type="SUPFAM" id="SSF53254">
    <property type="entry name" value="Phosphoglycerate mutase-like"/>
    <property type="match status" value="1"/>
</dbReference>
<protein>
    <recommendedName>
        <fullName evidence="2">Histidine phosphatase family protein</fullName>
    </recommendedName>
</protein>
<dbReference type="SMART" id="SM00855">
    <property type="entry name" value="PGAM"/>
    <property type="match status" value="1"/>
</dbReference>
<dbReference type="InterPro" id="IPR029033">
    <property type="entry name" value="His_PPase_superfam"/>
</dbReference>
<organism evidence="1">
    <name type="scientific">uncultured Desulfobacteraceae bacterium</name>
    <dbReference type="NCBI Taxonomy" id="218296"/>
    <lineage>
        <taxon>Bacteria</taxon>
        <taxon>Pseudomonadati</taxon>
        <taxon>Thermodesulfobacteriota</taxon>
        <taxon>Desulfobacteria</taxon>
        <taxon>Desulfobacterales</taxon>
        <taxon>Desulfobacteraceae</taxon>
        <taxon>environmental samples</taxon>
    </lineage>
</organism>
<dbReference type="InterPro" id="IPR013078">
    <property type="entry name" value="His_Pase_superF_clade-1"/>
</dbReference>
<proteinExistence type="predicted"/>
<evidence type="ECO:0008006" key="2">
    <source>
        <dbReference type="Google" id="ProtNLM"/>
    </source>
</evidence>
<gene>
    <name evidence="1" type="ORF">EPICR_50008</name>
</gene>
<accession>A0A484HJY9</accession>